<organism evidence="11 12">
    <name type="scientific">Sporothrix eucalyptigena</name>
    <dbReference type="NCBI Taxonomy" id="1812306"/>
    <lineage>
        <taxon>Eukaryota</taxon>
        <taxon>Fungi</taxon>
        <taxon>Dikarya</taxon>
        <taxon>Ascomycota</taxon>
        <taxon>Pezizomycotina</taxon>
        <taxon>Sordariomycetes</taxon>
        <taxon>Sordariomycetidae</taxon>
        <taxon>Ophiostomatales</taxon>
        <taxon>Ophiostomataceae</taxon>
        <taxon>Sporothrix</taxon>
    </lineage>
</organism>
<keyword evidence="2" id="KW-0227">DNA damage</keyword>
<feature type="compositionally biased region" description="Gly residues" evidence="8">
    <location>
        <begin position="464"/>
        <end position="473"/>
    </location>
</feature>
<comment type="subcellular location">
    <subcellularLocation>
        <location evidence="1">Nucleus</location>
    </subcellularLocation>
</comment>
<feature type="region of interest" description="Disordered" evidence="8">
    <location>
        <begin position="243"/>
        <end position="263"/>
    </location>
</feature>
<keyword evidence="4" id="KW-0234">DNA repair</keyword>
<feature type="region of interest" description="Disordered" evidence="8">
    <location>
        <begin position="275"/>
        <end position="543"/>
    </location>
</feature>
<dbReference type="PANTHER" id="PTHR32235">
    <property type="entry name" value="NON-HOMOLOGOUS END-JOINING FACTOR 1"/>
    <property type="match status" value="1"/>
</dbReference>
<feature type="compositionally biased region" description="Basic and acidic residues" evidence="8">
    <location>
        <begin position="515"/>
        <end position="534"/>
    </location>
</feature>
<evidence type="ECO:0000256" key="8">
    <source>
        <dbReference type="SAM" id="MobiDB-lite"/>
    </source>
</evidence>
<dbReference type="Pfam" id="PF21928">
    <property type="entry name" value="XLF_CC"/>
    <property type="match status" value="1"/>
</dbReference>
<gene>
    <name evidence="11" type="ORF">SEUCBS140593_009001</name>
</gene>
<keyword evidence="5" id="KW-0539">Nucleus</keyword>
<evidence type="ECO:0000256" key="7">
    <source>
        <dbReference type="ARBA" id="ARBA00044529"/>
    </source>
</evidence>
<evidence type="ECO:0000256" key="1">
    <source>
        <dbReference type="ARBA" id="ARBA00004123"/>
    </source>
</evidence>
<dbReference type="InterPro" id="IPR053829">
    <property type="entry name" value="XLF-like_CC"/>
</dbReference>
<reference evidence="11 12" key="1">
    <citation type="submission" date="2024-01" db="EMBL/GenBank/DDBJ databases">
        <authorList>
            <person name="Allen C."/>
            <person name="Tagirdzhanova G."/>
        </authorList>
    </citation>
    <scope>NUCLEOTIDE SEQUENCE [LARGE SCALE GENOMIC DNA]</scope>
</reference>
<feature type="domain" description="XLF-like coiled-coil region" evidence="10">
    <location>
        <begin position="125"/>
        <end position="177"/>
    </location>
</feature>
<evidence type="ECO:0000256" key="5">
    <source>
        <dbReference type="ARBA" id="ARBA00023242"/>
    </source>
</evidence>
<feature type="domain" description="XLF-like N-terminal" evidence="9">
    <location>
        <begin position="7"/>
        <end position="123"/>
    </location>
</feature>
<dbReference type="Pfam" id="PF09302">
    <property type="entry name" value="XLF"/>
    <property type="match status" value="1"/>
</dbReference>
<proteinExistence type="inferred from homology"/>
<sequence>MDDVRAWRVLPAAHPDVPVLLVATEFGPASYAVHVTDLVHVWAERLERRDICMRAFQENTTIDPSYDNEQMNVFLGKLQAAIYGADDASLSLAAAADGSLVLHTTSILPTGLQPLKWPIQLKKQSPTTIASNLVLPLVQDRTVHQRTTARLVAALQDKDTVINKLVDKLEAMGAGLESAFPTLVGAGGGGSRRKISRADMERRVRGLARFDEAAFRKQMNKTEGIDENEDTYKVEELVGEAFSSGNGLRCNEPSASATGASPNLENWWQELGTGRGVPLKRTNQATSANSSQKTVSSNNEDDDAEQNGGDEFQEPTPKRPPPVSASSPIKEEPPSPTPAKPKSKAGLGKIGRLGAIGKKAKAANPPPPPASEADDDTASEAEEPPPPPPPPKDEENEPAPTVTAVRPKPVRGGLGRIGGKKEKALPPEPEPEPEAEPVPEPVEEEVPPEPEPNAESSPKKPARGGLGRIGGGKSTTAKKAQAEESAAEDDRGKRKAPQKEEEDETKASPAPPPPPKEDPGKRAEVMQKAMEKHAAPVRKKRKF</sequence>
<dbReference type="InterPro" id="IPR052287">
    <property type="entry name" value="NHEJ_factor"/>
</dbReference>
<dbReference type="CDD" id="cd22285">
    <property type="entry name" value="HD_XLF_N"/>
    <property type="match status" value="1"/>
</dbReference>
<evidence type="ECO:0000313" key="11">
    <source>
        <dbReference type="EMBL" id="CAK7234610.1"/>
    </source>
</evidence>
<comment type="caution">
    <text evidence="11">The sequence shown here is derived from an EMBL/GenBank/DDBJ whole genome shotgun (WGS) entry which is preliminary data.</text>
</comment>
<evidence type="ECO:0000256" key="6">
    <source>
        <dbReference type="ARBA" id="ARBA00025747"/>
    </source>
</evidence>
<evidence type="ECO:0000256" key="2">
    <source>
        <dbReference type="ARBA" id="ARBA00022763"/>
    </source>
</evidence>
<evidence type="ECO:0000259" key="10">
    <source>
        <dbReference type="Pfam" id="PF21928"/>
    </source>
</evidence>
<feature type="compositionally biased region" description="Acidic residues" evidence="8">
    <location>
        <begin position="372"/>
        <end position="383"/>
    </location>
</feature>
<comment type="similarity">
    <text evidence="6">Belongs to the XRCC4-XLF family. XLF subfamily.</text>
</comment>
<feature type="compositionally biased region" description="Polar residues" evidence="8">
    <location>
        <begin position="253"/>
        <end position="263"/>
    </location>
</feature>
<dbReference type="PANTHER" id="PTHR32235:SF1">
    <property type="entry name" value="NON-HOMOLOGOUS END-JOINING FACTOR 1"/>
    <property type="match status" value="1"/>
</dbReference>
<feature type="compositionally biased region" description="Polar residues" evidence="8">
    <location>
        <begin position="281"/>
        <end position="298"/>
    </location>
</feature>
<evidence type="ECO:0000256" key="3">
    <source>
        <dbReference type="ARBA" id="ARBA00023125"/>
    </source>
</evidence>
<feature type="compositionally biased region" description="Acidic residues" evidence="8">
    <location>
        <begin position="429"/>
        <end position="448"/>
    </location>
</feature>
<name>A0ABP0CR85_9PEZI</name>
<accession>A0ABP0CR85</accession>
<dbReference type="Proteomes" id="UP001642482">
    <property type="component" value="Unassembled WGS sequence"/>
</dbReference>
<dbReference type="Gene3D" id="2.170.210.10">
    <property type="entry name" value="DNA double-strand break repair and VJ recombination XRCC4, N-terminal"/>
    <property type="match status" value="1"/>
</dbReference>
<evidence type="ECO:0000313" key="12">
    <source>
        <dbReference type="Proteomes" id="UP001642482"/>
    </source>
</evidence>
<keyword evidence="12" id="KW-1185">Reference proteome</keyword>
<dbReference type="InterPro" id="IPR038051">
    <property type="entry name" value="XRCC4-like_N_sf"/>
</dbReference>
<evidence type="ECO:0000259" key="9">
    <source>
        <dbReference type="Pfam" id="PF09302"/>
    </source>
</evidence>
<protein>
    <recommendedName>
        <fullName evidence="7">Non-homologous end-joining factor 1</fullName>
    </recommendedName>
</protein>
<dbReference type="InterPro" id="IPR015381">
    <property type="entry name" value="XLF-like_N"/>
</dbReference>
<keyword evidence="3" id="KW-0238">DNA-binding</keyword>
<dbReference type="EMBL" id="CAWUHD010000136">
    <property type="protein sequence ID" value="CAK7234610.1"/>
    <property type="molecule type" value="Genomic_DNA"/>
</dbReference>
<evidence type="ECO:0000256" key="4">
    <source>
        <dbReference type="ARBA" id="ARBA00023204"/>
    </source>
</evidence>